<dbReference type="AlphaFoldDB" id="A0A557P2S6"/>
<dbReference type="PANTHER" id="PTHR42792">
    <property type="entry name" value="FLAGELLIN"/>
    <property type="match status" value="1"/>
</dbReference>
<dbReference type="GO" id="GO:0009288">
    <property type="term" value="C:bacterial-type flagellum"/>
    <property type="evidence" value="ECO:0007669"/>
    <property type="project" value="UniProtKB-SubCell"/>
</dbReference>
<proteinExistence type="inferred from homology"/>
<dbReference type="OrthoDB" id="9768249at2"/>
<evidence type="ECO:0000259" key="6">
    <source>
        <dbReference type="Pfam" id="PF00669"/>
    </source>
</evidence>
<dbReference type="RefSeq" id="WP_144388621.1">
    <property type="nucleotide sequence ID" value="NZ_CANNCB010000032.1"/>
</dbReference>
<feature type="domain" description="Flagellin N-terminal" evidence="6">
    <location>
        <begin position="15"/>
        <end position="138"/>
    </location>
</feature>
<keyword evidence="5" id="KW-0975">Bacterial flagellum</keyword>
<evidence type="ECO:0000313" key="8">
    <source>
        <dbReference type="Proteomes" id="UP000319828"/>
    </source>
</evidence>
<dbReference type="Pfam" id="PF00669">
    <property type="entry name" value="Flagellin_N"/>
    <property type="match status" value="1"/>
</dbReference>
<gene>
    <name evidence="7" type="ORF">FOF44_12630</name>
</gene>
<reference evidence="7 8" key="1">
    <citation type="submission" date="2019-07" db="EMBL/GenBank/DDBJ databases">
        <title>The draft genome sequence of Vibrio algivorus M1486.</title>
        <authorList>
            <person name="Meng X."/>
        </authorList>
    </citation>
    <scope>NUCLEOTIDE SEQUENCE [LARGE SCALE GENOMIC DNA]</scope>
    <source>
        <strain evidence="7 8">M1486</strain>
    </source>
</reference>
<evidence type="ECO:0000256" key="5">
    <source>
        <dbReference type="ARBA" id="ARBA00023143"/>
    </source>
</evidence>
<dbReference type="EMBL" id="VMKJ01000027">
    <property type="protein sequence ID" value="TVO34929.1"/>
    <property type="molecule type" value="Genomic_DNA"/>
</dbReference>
<organism evidence="7 8">
    <name type="scientific">Vibrio algivorus</name>
    <dbReference type="NCBI Taxonomy" id="1667024"/>
    <lineage>
        <taxon>Bacteria</taxon>
        <taxon>Pseudomonadati</taxon>
        <taxon>Pseudomonadota</taxon>
        <taxon>Gammaproteobacteria</taxon>
        <taxon>Vibrionales</taxon>
        <taxon>Vibrionaceae</taxon>
        <taxon>Vibrio</taxon>
    </lineage>
</organism>
<evidence type="ECO:0000256" key="3">
    <source>
        <dbReference type="ARBA" id="ARBA00005709"/>
    </source>
</evidence>
<protein>
    <submittedName>
        <fullName evidence="7">Flagellar biosynthesis protein FlgL</fullName>
    </submittedName>
</protein>
<dbReference type="SUPFAM" id="SSF64518">
    <property type="entry name" value="Phase 1 flagellin"/>
    <property type="match status" value="1"/>
</dbReference>
<evidence type="ECO:0000256" key="1">
    <source>
        <dbReference type="ARBA" id="ARBA00004365"/>
    </source>
</evidence>
<comment type="similarity">
    <text evidence="3">Belongs to the bacterial flagellin family.</text>
</comment>
<dbReference type="InterPro" id="IPR001029">
    <property type="entry name" value="Flagellin_N"/>
</dbReference>
<keyword evidence="7" id="KW-0969">Cilium</keyword>
<accession>A0A557P2S6</accession>
<keyword evidence="7" id="KW-0282">Flagellum</keyword>
<keyword evidence="4" id="KW-0964">Secreted</keyword>
<comment type="subcellular location">
    <subcellularLocation>
        <location evidence="1">Bacterial flagellum</location>
    </subcellularLocation>
    <subcellularLocation>
        <location evidence="2">Secreted</location>
    </subcellularLocation>
</comment>
<dbReference type="InterPro" id="IPR001492">
    <property type="entry name" value="Flagellin"/>
</dbReference>
<keyword evidence="7" id="KW-0966">Cell projection</keyword>
<dbReference type="GO" id="GO:0005576">
    <property type="term" value="C:extracellular region"/>
    <property type="evidence" value="ECO:0007669"/>
    <property type="project" value="UniProtKB-SubCell"/>
</dbReference>
<name>A0A557P2S6_9VIBR</name>
<evidence type="ECO:0000313" key="7">
    <source>
        <dbReference type="EMBL" id="TVO34929.1"/>
    </source>
</evidence>
<dbReference type="PANTHER" id="PTHR42792:SF1">
    <property type="entry name" value="FLAGELLAR HOOK-ASSOCIATED PROTEIN 3"/>
    <property type="match status" value="1"/>
</dbReference>
<comment type="caution">
    <text evidence="7">The sequence shown here is derived from an EMBL/GenBank/DDBJ whole genome shotgun (WGS) entry which is preliminary data.</text>
</comment>
<evidence type="ECO:0000256" key="4">
    <source>
        <dbReference type="ARBA" id="ARBA00022525"/>
    </source>
</evidence>
<dbReference type="Proteomes" id="UP000319828">
    <property type="component" value="Unassembled WGS sequence"/>
</dbReference>
<dbReference type="Gene3D" id="1.20.1330.10">
    <property type="entry name" value="f41 fragment of flagellin, N-terminal domain"/>
    <property type="match status" value="1"/>
</dbReference>
<dbReference type="GO" id="GO:0005198">
    <property type="term" value="F:structural molecule activity"/>
    <property type="evidence" value="ECO:0007669"/>
    <property type="project" value="InterPro"/>
</dbReference>
<sequence length="298" mass="33165">MRVADSQFNIMLNLAMMKNNGEINKVVEQMSSGNVINHLSDDPSKMVKLEGLDKIISANQQYQSNIDSVHSKYEEYETYMTTLNDISLEVNDLLLQGKNGTLDVESSKGIVTELELLREQALDIVNKKSDGTYLFSGTAVDKPSLTYDEATGEYTFSGNNNHRETKVNETELVQSNFTAEEMIGDASFFTSLDAAIEELKNPTNNFDVTMTTALDTGETFRTNVNASISVLGSNYSSLERLQQNNSDVELFATKVQTDVNALDYAEASMRLNMSLSTMQAMQTTYMTVNNNPSLFDLM</sequence>
<evidence type="ECO:0000256" key="2">
    <source>
        <dbReference type="ARBA" id="ARBA00004613"/>
    </source>
</evidence>